<name>A0A4U5N1I8_STECR</name>
<feature type="domain" description="SET" evidence="1">
    <location>
        <begin position="1"/>
        <end position="153"/>
    </location>
</feature>
<dbReference type="Proteomes" id="UP000298663">
    <property type="component" value="Unassembled WGS sequence"/>
</dbReference>
<accession>A0A4U5N1I8</accession>
<dbReference type="EMBL" id="AZBU02000005">
    <property type="protein sequence ID" value="TKR76110.1"/>
    <property type="molecule type" value="Genomic_DNA"/>
</dbReference>
<dbReference type="SUPFAM" id="SSF82199">
    <property type="entry name" value="SET domain"/>
    <property type="match status" value="1"/>
</dbReference>
<reference evidence="2 3" key="1">
    <citation type="journal article" date="2015" name="Genome Biol.">
        <title>Comparative genomics of Steinernema reveals deeply conserved gene regulatory networks.</title>
        <authorList>
            <person name="Dillman A.R."/>
            <person name="Macchietto M."/>
            <person name="Porter C.F."/>
            <person name="Rogers A."/>
            <person name="Williams B."/>
            <person name="Antoshechkin I."/>
            <person name="Lee M.M."/>
            <person name="Goodwin Z."/>
            <person name="Lu X."/>
            <person name="Lewis E.E."/>
            <person name="Goodrich-Blair H."/>
            <person name="Stock S.P."/>
            <person name="Adams B.J."/>
            <person name="Sternberg P.W."/>
            <person name="Mortazavi A."/>
        </authorList>
    </citation>
    <scope>NUCLEOTIDE SEQUENCE [LARGE SCALE GENOMIC DNA]</scope>
    <source>
        <strain evidence="2 3">ALL</strain>
    </source>
</reference>
<dbReference type="InterPro" id="IPR046341">
    <property type="entry name" value="SET_dom_sf"/>
</dbReference>
<protein>
    <recommendedName>
        <fullName evidence="1">SET domain-containing protein</fullName>
    </recommendedName>
</protein>
<dbReference type="AlphaFoldDB" id="A0A4U5N1I8"/>
<dbReference type="Gene3D" id="2.170.270.10">
    <property type="entry name" value="SET domain"/>
    <property type="match status" value="1"/>
</dbReference>
<evidence type="ECO:0000313" key="2">
    <source>
        <dbReference type="EMBL" id="TKR76110.1"/>
    </source>
</evidence>
<dbReference type="Pfam" id="PF00856">
    <property type="entry name" value="SET"/>
    <property type="match status" value="1"/>
</dbReference>
<keyword evidence="3" id="KW-1185">Reference proteome</keyword>
<sequence>MGLNRTGDREKGRGLFAKVDLEEGDTIKYFGGLIVISARSAGLDELKKIYPDSYIAEEHIISQIEACDEKEDRFYAVGFNSVGRRKEKISLWPHRRLINNIPELTDDIAHWGSANYACRLANVTTDIAKNGLSPFFTAKRKIEKGEEIVWNYFRGVHSSRSPHEPAADDYDFFYGERAASQESTEDLQAMAHRQAPADDDDVFYGERAAFQESTDGLQAMSHRQAAADH</sequence>
<organism evidence="2 3">
    <name type="scientific">Steinernema carpocapsae</name>
    <name type="common">Entomopathogenic nematode</name>
    <dbReference type="NCBI Taxonomy" id="34508"/>
    <lineage>
        <taxon>Eukaryota</taxon>
        <taxon>Metazoa</taxon>
        <taxon>Ecdysozoa</taxon>
        <taxon>Nematoda</taxon>
        <taxon>Chromadorea</taxon>
        <taxon>Rhabditida</taxon>
        <taxon>Tylenchina</taxon>
        <taxon>Panagrolaimomorpha</taxon>
        <taxon>Strongyloidoidea</taxon>
        <taxon>Steinernematidae</taxon>
        <taxon>Steinernema</taxon>
    </lineage>
</organism>
<evidence type="ECO:0000313" key="3">
    <source>
        <dbReference type="Proteomes" id="UP000298663"/>
    </source>
</evidence>
<gene>
    <name evidence="2" type="ORF">L596_017304</name>
</gene>
<dbReference type="InterPro" id="IPR001214">
    <property type="entry name" value="SET_dom"/>
</dbReference>
<dbReference type="PROSITE" id="PS50280">
    <property type="entry name" value="SET"/>
    <property type="match status" value="1"/>
</dbReference>
<evidence type="ECO:0000259" key="1">
    <source>
        <dbReference type="PROSITE" id="PS50280"/>
    </source>
</evidence>
<proteinExistence type="predicted"/>
<comment type="caution">
    <text evidence="2">The sequence shown here is derived from an EMBL/GenBank/DDBJ whole genome shotgun (WGS) entry which is preliminary data.</text>
</comment>
<reference evidence="2 3" key="2">
    <citation type="journal article" date="2019" name="G3 (Bethesda)">
        <title>Hybrid Assembly of the Genome of the Entomopathogenic Nematode Steinernema carpocapsae Identifies the X-Chromosome.</title>
        <authorList>
            <person name="Serra L."/>
            <person name="Macchietto M."/>
            <person name="Macias-Munoz A."/>
            <person name="McGill C.J."/>
            <person name="Rodriguez I.M."/>
            <person name="Rodriguez B."/>
            <person name="Murad R."/>
            <person name="Mortazavi A."/>
        </authorList>
    </citation>
    <scope>NUCLEOTIDE SEQUENCE [LARGE SCALE GENOMIC DNA]</scope>
    <source>
        <strain evidence="2 3">ALL</strain>
    </source>
</reference>